<protein>
    <submittedName>
        <fullName evidence="1">Fimbrial protein</fullName>
    </submittedName>
</protein>
<dbReference type="InterPro" id="IPR007446">
    <property type="entry name" value="PilP"/>
</dbReference>
<dbReference type="HOGENOM" id="CLU_109321_1_0_6"/>
<dbReference type="GeneID" id="93905529"/>
<proteinExistence type="predicted"/>
<dbReference type="PANTHER" id="PTHR39555">
    <property type="entry name" value="FIMBRIAL ASSEMBLY PROTEIN PILO-LIKE PROTEIN-RELATED"/>
    <property type="match status" value="1"/>
</dbReference>
<sequence length="176" mass="19424">MSTKTLKKIVGLIVLLVLVGCMRSVTTSFGDAPDLKNWVSEVRARPAPPLEQLPVMQQFETFEYSAQGMRDPFSDAWVNPEGGNGLRPDPHRRKEPLEAFPLDTLKMVGTIGRGAGLVAVITAPDKVTYRVRRGMYIGQNDGRVTKVNEDRVELVELVSNGEGGWLERPAALSFDD</sequence>
<dbReference type="Pfam" id="PF04351">
    <property type="entry name" value="PilP"/>
    <property type="match status" value="1"/>
</dbReference>
<name>A0A060H0H8_XYLFS</name>
<dbReference type="EMBL" id="CP006696">
    <property type="protein sequence ID" value="AIC10269.1"/>
    <property type="molecule type" value="Genomic_DNA"/>
</dbReference>
<dbReference type="KEGG" id="xfs:D934_08810"/>
<dbReference type="RefSeq" id="WP_011098214.1">
    <property type="nucleotide sequence ID" value="NZ_CP006696.1"/>
</dbReference>
<evidence type="ECO:0000313" key="1">
    <source>
        <dbReference type="EMBL" id="AIC10269.1"/>
    </source>
</evidence>
<dbReference type="PIRSF" id="PIRSF016481">
    <property type="entry name" value="Pilus_assembly_PilP"/>
    <property type="match status" value="1"/>
</dbReference>
<accession>A0A060H0H8</accession>
<evidence type="ECO:0000313" key="2">
    <source>
        <dbReference type="Proteomes" id="UP000027215"/>
    </source>
</evidence>
<reference evidence="1 2" key="1">
    <citation type="submission" date="2013-08" db="EMBL/GenBank/DDBJ databases">
        <authorList>
            <person name="Stouthamer R."/>
            <person name="Nunney L."/>
        </authorList>
    </citation>
    <scope>NUCLEOTIDE SEQUENCE [LARGE SCALE GENOMIC DNA]</scope>
    <source>
        <strain evidence="2">ann-1</strain>
    </source>
</reference>
<dbReference type="AlphaFoldDB" id="A0A060H0H8"/>
<dbReference type="Gene3D" id="2.30.30.830">
    <property type="match status" value="1"/>
</dbReference>
<dbReference type="PANTHER" id="PTHR39555:SF1">
    <property type="entry name" value="TYPE IV PILUS INNER MEMBRANE COMPONENT PILO"/>
    <property type="match status" value="1"/>
</dbReference>
<gene>
    <name evidence="1" type="ORF">D934_08810</name>
</gene>
<dbReference type="Proteomes" id="UP000027215">
    <property type="component" value="Chromosome"/>
</dbReference>
<organism evidence="1 2">
    <name type="scientific">Xylella fastidiosa subsp. sandyi Ann-1</name>
    <dbReference type="NCBI Taxonomy" id="155920"/>
    <lineage>
        <taxon>Bacteria</taxon>
        <taxon>Pseudomonadati</taxon>
        <taxon>Pseudomonadota</taxon>
        <taxon>Gammaproteobacteria</taxon>
        <taxon>Lysobacterales</taxon>
        <taxon>Lysobacteraceae</taxon>
        <taxon>Xylella</taxon>
    </lineage>
</organism>
<dbReference type="PATRIC" id="fig|155920.8.peg.2045"/>
<dbReference type="PROSITE" id="PS51257">
    <property type="entry name" value="PROKAR_LIPOPROTEIN"/>
    <property type="match status" value="1"/>
</dbReference>